<comment type="caution">
    <text evidence="1">The sequence shown here is derived from an EMBL/GenBank/DDBJ whole genome shotgun (WGS) entry which is preliminary data.</text>
</comment>
<evidence type="ECO:0000313" key="1">
    <source>
        <dbReference type="EMBL" id="KAB1068762.1"/>
    </source>
</evidence>
<name>A0A6L3SUY5_9HYPH</name>
<proteinExistence type="predicted"/>
<dbReference type="AlphaFoldDB" id="A0A6L3SUY5"/>
<accession>A0A6L3SUY5</accession>
<evidence type="ECO:0000313" key="2">
    <source>
        <dbReference type="Proteomes" id="UP000474159"/>
    </source>
</evidence>
<keyword evidence="2" id="KW-1185">Reference proteome</keyword>
<dbReference type="RefSeq" id="WP_151005757.1">
    <property type="nucleotide sequence ID" value="NZ_BPQY01000055.1"/>
</dbReference>
<gene>
    <name evidence="1" type="ORF">F6X53_31350</name>
</gene>
<dbReference type="EMBL" id="VZZK01000082">
    <property type="protein sequence ID" value="KAB1068762.1"/>
    <property type="molecule type" value="Genomic_DNA"/>
</dbReference>
<reference evidence="1 2" key="1">
    <citation type="submission" date="2019-09" db="EMBL/GenBank/DDBJ databases">
        <title>YIM 48816 draft genome.</title>
        <authorList>
            <person name="Jiang L."/>
        </authorList>
    </citation>
    <scope>NUCLEOTIDE SEQUENCE [LARGE SCALE GENOMIC DNA]</scope>
    <source>
        <strain evidence="1 2">YIM 48816</strain>
    </source>
</reference>
<protein>
    <submittedName>
        <fullName evidence="1">Uncharacterized protein</fullName>
    </submittedName>
</protein>
<dbReference type="Proteomes" id="UP000474159">
    <property type="component" value="Unassembled WGS sequence"/>
</dbReference>
<sequence>MTQDDLLDAVERRIAQGEAHSTALTAAIIGLTRAGCDATEFETMLRDIRSILAPLRRQQWAIPARATNP</sequence>
<organism evidence="1 2">
    <name type="scientific">Methylobacterium soli</name>
    <dbReference type="NCBI Taxonomy" id="553447"/>
    <lineage>
        <taxon>Bacteria</taxon>
        <taxon>Pseudomonadati</taxon>
        <taxon>Pseudomonadota</taxon>
        <taxon>Alphaproteobacteria</taxon>
        <taxon>Hyphomicrobiales</taxon>
        <taxon>Methylobacteriaceae</taxon>
        <taxon>Methylobacterium</taxon>
    </lineage>
</organism>